<reference evidence="2" key="1">
    <citation type="submission" date="2019-08" db="EMBL/GenBank/DDBJ databases">
        <title>The genome of the North American firefly Photinus pyralis.</title>
        <authorList>
            <consortium name="Photinus pyralis genome working group"/>
            <person name="Fallon T.R."/>
            <person name="Sander Lower S.E."/>
            <person name="Weng J.-K."/>
        </authorList>
    </citation>
    <scope>NUCLEOTIDE SEQUENCE</scope>
    <source>
        <strain evidence="2">TRF0915ILg1</strain>
        <tissue evidence="2">Whole body</tissue>
    </source>
</reference>
<feature type="region of interest" description="Disordered" evidence="1">
    <location>
        <begin position="1"/>
        <end position="29"/>
    </location>
</feature>
<name>A0A8K0DMP1_IGNLU</name>
<dbReference type="EMBL" id="VTPC01000012">
    <property type="protein sequence ID" value="KAF2906141.1"/>
    <property type="molecule type" value="Genomic_DNA"/>
</dbReference>
<accession>A0A8K0DMP1</accession>
<organism evidence="2 3">
    <name type="scientific">Ignelater luminosus</name>
    <name type="common">Cucubano</name>
    <name type="synonym">Pyrophorus luminosus</name>
    <dbReference type="NCBI Taxonomy" id="2038154"/>
    <lineage>
        <taxon>Eukaryota</taxon>
        <taxon>Metazoa</taxon>
        <taxon>Ecdysozoa</taxon>
        <taxon>Arthropoda</taxon>
        <taxon>Hexapoda</taxon>
        <taxon>Insecta</taxon>
        <taxon>Pterygota</taxon>
        <taxon>Neoptera</taxon>
        <taxon>Endopterygota</taxon>
        <taxon>Coleoptera</taxon>
        <taxon>Polyphaga</taxon>
        <taxon>Elateriformia</taxon>
        <taxon>Elateroidea</taxon>
        <taxon>Elateridae</taxon>
        <taxon>Agrypninae</taxon>
        <taxon>Pyrophorini</taxon>
        <taxon>Ignelater</taxon>
    </lineage>
</organism>
<proteinExistence type="predicted"/>
<evidence type="ECO:0000313" key="2">
    <source>
        <dbReference type="EMBL" id="KAF2906141.1"/>
    </source>
</evidence>
<dbReference type="AlphaFoldDB" id="A0A8K0DMP1"/>
<comment type="caution">
    <text evidence="2">The sequence shown here is derived from an EMBL/GenBank/DDBJ whole genome shotgun (WGS) entry which is preliminary data.</text>
</comment>
<dbReference type="Proteomes" id="UP000801492">
    <property type="component" value="Unassembled WGS sequence"/>
</dbReference>
<gene>
    <name evidence="2" type="ORF">ILUMI_00033</name>
</gene>
<evidence type="ECO:0000256" key="1">
    <source>
        <dbReference type="SAM" id="MobiDB-lite"/>
    </source>
</evidence>
<keyword evidence="3" id="KW-1185">Reference proteome</keyword>
<evidence type="ECO:0000313" key="3">
    <source>
        <dbReference type="Proteomes" id="UP000801492"/>
    </source>
</evidence>
<sequence length="243" mass="27866">MMQTDDSDGSGRAKIITRSKKRREGQVPVSSIEDNLKTINNNSKKRAQDRYYGNTGQSPLVRSIANLQQNSKPVHERLGQTTIVLRRTRHAMNNTAAPRLQKRLRRTNVRNISNNNNNRTLVRRSANQRLARIRYQQGIDNFRQALQTQTIRLRRRKPIPPVQQPTNFLVQVDNPSFGNQVHGSFMQHSIQSSIDPSLQAQIRLIQSQSNFDPEINIIASQPIFVPGNGFTHVFLNERFARLP</sequence>
<protein>
    <submittedName>
        <fullName evidence="2">Uncharacterized protein</fullName>
    </submittedName>
</protein>
<dbReference type="OrthoDB" id="6762542at2759"/>